<feature type="domain" description="DNA-directed DNA polymerase family B exonuclease" evidence="23">
    <location>
        <begin position="565"/>
        <end position="784"/>
    </location>
</feature>
<dbReference type="InterPro" id="IPR006134">
    <property type="entry name" value="DNA-dir_DNA_pol_B_multi_dom"/>
</dbReference>
<evidence type="ECO:0000256" key="17">
    <source>
        <dbReference type="ARBA" id="ARBA00023242"/>
    </source>
</evidence>
<gene>
    <name evidence="26" type="ORF">ASCRUDRAFT_16360</name>
</gene>
<evidence type="ECO:0000256" key="16">
    <source>
        <dbReference type="ARBA" id="ARBA00023204"/>
    </source>
</evidence>
<evidence type="ECO:0000256" key="2">
    <source>
        <dbReference type="ARBA" id="ARBA00004123"/>
    </source>
</evidence>
<keyword evidence="4 20" id="KW-0004">4Fe-4S</keyword>
<evidence type="ECO:0000256" key="19">
    <source>
        <dbReference type="ARBA" id="ARBA00066055"/>
    </source>
</evidence>
<evidence type="ECO:0000256" key="12">
    <source>
        <dbReference type="ARBA" id="ARBA00022932"/>
    </source>
</evidence>
<keyword evidence="10 20" id="KW-0863">Zinc-finger</keyword>
<feature type="non-terminal residue" evidence="26">
    <location>
        <position position="1"/>
    </location>
</feature>
<comment type="cofactor">
    <cofactor evidence="1 20">
        <name>[4Fe-4S] cluster</name>
        <dbReference type="ChEBI" id="CHEBI:49883"/>
    </cofactor>
</comment>
<proteinExistence type="inferred from homology"/>
<dbReference type="GO" id="GO:0042276">
    <property type="term" value="P:error-prone translesion synthesis"/>
    <property type="evidence" value="ECO:0007669"/>
    <property type="project" value="EnsemblFungi"/>
</dbReference>
<comment type="catalytic activity">
    <reaction evidence="18 20">
        <text>DNA(n) + a 2'-deoxyribonucleoside 5'-triphosphate = DNA(n+1) + diphosphate</text>
        <dbReference type="Rhea" id="RHEA:22508"/>
        <dbReference type="Rhea" id="RHEA-COMP:17339"/>
        <dbReference type="Rhea" id="RHEA-COMP:17340"/>
        <dbReference type="ChEBI" id="CHEBI:33019"/>
        <dbReference type="ChEBI" id="CHEBI:61560"/>
        <dbReference type="ChEBI" id="CHEBI:173112"/>
        <dbReference type="EC" id="2.7.7.7"/>
    </reaction>
</comment>
<evidence type="ECO:0000256" key="1">
    <source>
        <dbReference type="ARBA" id="ARBA00001966"/>
    </source>
</evidence>
<dbReference type="GO" id="GO:0016035">
    <property type="term" value="C:zeta DNA polymerase complex"/>
    <property type="evidence" value="ECO:0007669"/>
    <property type="project" value="EnsemblFungi"/>
</dbReference>
<dbReference type="SUPFAM" id="SSF56672">
    <property type="entry name" value="DNA/RNA polymerases"/>
    <property type="match status" value="1"/>
</dbReference>
<dbReference type="InterPro" id="IPR056435">
    <property type="entry name" value="DPOD/Z_N"/>
</dbReference>
<evidence type="ECO:0000259" key="23">
    <source>
        <dbReference type="Pfam" id="PF03104"/>
    </source>
</evidence>
<evidence type="ECO:0000256" key="18">
    <source>
        <dbReference type="ARBA" id="ARBA00049244"/>
    </source>
</evidence>
<dbReference type="PROSITE" id="PS00116">
    <property type="entry name" value="DNA_POLYMERASE_B"/>
    <property type="match status" value="1"/>
</dbReference>
<dbReference type="InterPro" id="IPR043502">
    <property type="entry name" value="DNA/RNA_pol_sf"/>
</dbReference>
<keyword evidence="8 20" id="KW-0479">Metal-binding</keyword>
<dbReference type="CDD" id="cd05534">
    <property type="entry name" value="POLBc_zeta"/>
    <property type="match status" value="1"/>
</dbReference>
<feature type="domain" description="DNA polymerase delta/zeta catalytic subunit N-terminal" evidence="25">
    <location>
        <begin position="26"/>
        <end position="117"/>
    </location>
</feature>
<dbReference type="InterPro" id="IPR030559">
    <property type="entry name" value="PolZ_Rev3"/>
</dbReference>
<evidence type="ECO:0000256" key="6">
    <source>
        <dbReference type="ARBA" id="ARBA00022695"/>
    </source>
</evidence>
<accession>A0A1D2VGP7</accession>
<keyword evidence="12 20" id="KW-0239">DNA-directed DNA polymerase</keyword>
<dbReference type="Pfam" id="PF03104">
    <property type="entry name" value="DNA_pol_B_exo1"/>
    <property type="match status" value="1"/>
</dbReference>
<dbReference type="FunFam" id="1.10.287.690:FF:000002">
    <property type="entry name" value="DNA polymerase zeta"/>
    <property type="match status" value="1"/>
</dbReference>
<dbReference type="GO" id="GO:0000724">
    <property type="term" value="P:double-strand break repair via homologous recombination"/>
    <property type="evidence" value="ECO:0007669"/>
    <property type="project" value="TreeGrafter"/>
</dbReference>
<dbReference type="PANTHER" id="PTHR45812">
    <property type="entry name" value="DNA POLYMERASE ZETA CATALYTIC SUBUNIT"/>
    <property type="match status" value="1"/>
</dbReference>
<dbReference type="STRING" id="1344418.A0A1D2VGP7"/>
<reference evidence="27" key="1">
    <citation type="submission" date="2016-05" db="EMBL/GenBank/DDBJ databases">
        <title>Comparative genomics of biotechnologically important yeasts.</title>
        <authorList>
            <consortium name="DOE Joint Genome Institute"/>
            <person name="Riley R."/>
            <person name="Haridas S."/>
            <person name="Wolfe K.H."/>
            <person name="Lopes M.R."/>
            <person name="Hittinger C.T."/>
            <person name="Goker M."/>
            <person name="Salamov A."/>
            <person name="Wisecaver J."/>
            <person name="Long T.M."/>
            <person name="Aerts A.L."/>
            <person name="Barry K."/>
            <person name="Choi C."/>
            <person name="Clum A."/>
            <person name="Coughlan A.Y."/>
            <person name="Deshpande S."/>
            <person name="Douglass A.P."/>
            <person name="Hanson S.J."/>
            <person name="Klenk H.-P."/>
            <person name="Labutti K."/>
            <person name="Lapidus A."/>
            <person name="Lindquist E."/>
            <person name="Lipzen A."/>
            <person name="Meier-Kolthoff J.P."/>
            <person name="Ohm R.A."/>
            <person name="Otillar R.P."/>
            <person name="Pangilinan J."/>
            <person name="Peng Y."/>
            <person name="Rokas A."/>
            <person name="Rosa C.A."/>
            <person name="Scheuner C."/>
            <person name="Sibirny A.A."/>
            <person name="Slot J.C."/>
            <person name="Stielow J.B."/>
            <person name="Sun H."/>
            <person name="Kurtzman C.P."/>
            <person name="Blackwell M."/>
            <person name="Grigoriev I.V."/>
            <person name="Jeffries T.W."/>
        </authorList>
    </citation>
    <scope>NUCLEOTIDE SEQUENCE [LARGE SCALE GENOMIC DNA]</scope>
    <source>
        <strain evidence="27">DSM 1968</strain>
    </source>
</reference>
<keyword evidence="27" id="KW-1185">Reference proteome</keyword>
<dbReference type="InterPro" id="IPR042087">
    <property type="entry name" value="DNA_pol_B_thumb"/>
</dbReference>
<evidence type="ECO:0000256" key="3">
    <source>
        <dbReference type="ARBA" id="ARBA00005755"/>
    </source>
</evidence>
<keyword evidence="5 20" id="KW-0808">Transferase</keyword>
<dbReference type="InterPro" id="IPR023211">
    <property type="entry name" value="DNA_pol_palm_dom_sf"/>
</dbReference>
<evidence type="ECO:0000256" key="9">
    <source>
        <dbReference type="ARBA" id="ARBA00022763"/>
    </source>
</evidence>
<dbReference type="InterPro" id="IPR025687">
    <property type="entry name" value="Znf-C4pol"/>
</dbReference>
<keyword evidence="11 20" id="KW-0862">Zinc</keyword>
<dbReference type="InterPro" id="IPR017964">
    <property type="entry name" value="DNA-dir_DNA_pol_B_CS"/>
</dbReference>
<evidence type="ECO:0000256" key="11">
    <source>
        <dbReference type="ARBA" id="ARBA00022833"/>
    </source>
</evidence>
<keyword evidence="17 20" id="KW-0539">Nucleus</keyword>
<feature type="region of interest" description="Disordered" evidence="21">
    <location>
        <begin position="418"/>
        <end position="443"/>
    </location>
</feature>
<dbReference type="InterPro" id="IPR006133">
    <property type="entry name" value="DNA-dir_DNA_pol_B_exonuc"/>
</dbReference>
<dbReference type="Pfam" id="PF14260">
    <property type="entry name" value="zf-C4pol"/>
    <property type="match status" value="1"/>
</dbReference>
<keyword evidence="15 20" id="KW-0238">DNA-binding</keyword>
<feature type="compositionally biased region" description="Low complexity" evidence="21">
    <location>
        <begin position="193"/>
        <end position="205"/>
    </location>
</feature>
<dbReference type="Pfam" id="PF00136">
    <property type="entry name" value="DNA_pol_B"/>
    <property type="match status" value="1"/>
</dbReference>
<dbReference type="GO" id="GO:0005634">
    <property type="term" value="C:nucleus"/>
    <property type="evidence" value="ECO:0007669"/>
    <property type="project" value="UniProtKB-SubCell"/>
</dbReference>
<dbReference type="InterPro" id="IPR012337">
    <property type="entry name" value="RNaseH-like_sf"/>
</dbReference>
<dbReference type="Gene3D" id="3.30.420.10">
    <property type="entry name" value="Ribonuclease H-like superfamily/Ribonuclease H"/>
    <property type="match status" value="1"/>
</dbReference>
<keyword evidence="16" id="KW-0234">DNA repair</keyword>
<dbReference type="PRINTS" id="PR00106">
    <property type="entry name" value="DNAPOLB"/>
</dbReference>
<dbReference type="GO" id="GO:0008270">
    <property type="term" value="F:zinc ion binding"/>
    <property type="evidence" value="ECO:0007669"/>
    <property type="project" value="UniProtKB-KW"/>
</dbReference>
<dbReference type="InterPro" id="IPR036397">
    <property type="entry name" value="RNaseH_sf"/>
</dbReference>
<evidence type="ECO:0000256" key="4">
    <source>
        <dbReference type="ARBA" id="ARBA00022485"/>
    </source>
</evidence>
<name>A0A1D2VGP7_9ASCO</name>
<evidence type="ECO:0000256" key="5">
    <source>
        <dbReference type="ARBA" id="ARBA00022679"/>
    </source>
</evidence>
<dbReference type="Gene3D" id="1.10.132.60">
    <property type="entry name" value="DNA polymerase family B, C-terminal domain"/>
    <property type="match status" value="1"/>
</dbReference>
<feature type="domain" description="C4-type zinc-finger of DNA polymerase delta" evidence="24">
    <location>
        <begin position="1341"/>
        <end position="1418"/>
    </location>
</feature>
<keyword evidence="9" id="KW-0227">DNA damage</keyword>
<keyword evidence="13 20" id="KW-0408">Iron</keyword>
<evidence type="ECO:0000259" key="22">
    <source>
        <dbReference type="Pfam" id="PF00136"/>
    </source>
</evidence>
<evidence type="ECO:0000256" key="13">
    <source>
        <dbReference type="ARBA" id="ARBA00023004"/>
    </source>
</evidence>
<evidence type="ECO:0000256" key="7">
    <source>
        <dbReference type="ARBA" id="ARBA00022705"/>
    </source>
</evidence>
<comment type="similarity">
    <text evidence="3 20">Belongs to the DNA polymerase type-B family.</text>
</comment>
<evidence type="ECO:0000256" key="8">
    <source>
        <dbReference type="ARBA" id="ARBA00022723"/>
    </source>
</evidence>
<keyword evidence="14 20" id="KW-0411">Iron-sulfur</keyword>
<dbReference type="GO" id="GO:0003887">
    <property type="term" value="F:DNA-directed DNA polymerase activity"/>
    <property type="evidence" value="ECO:0007669"/>
    <property type="project" value="UniProtKB-KW"/>
</dbReference>
<dbReference type="GO" id="GO:0003677">
    <property type="term" value="F:DNA binding"/>
    <property type="evidence" value="ECO:0007669"/>
    <property type="project" value="UniProtKB-KW"/>
</dbReference>
<evidence type="ECO:0000256" key="20">
    <source>
        <dbReference type="RuleBase" id="RU000442"/>
    </source>
</evidence>
<dbReference type="PANTHER" id="PTHR45812:SF1">
    <property type="entry name" value="DNA POLYMERASE ZETA CATALYTIC SUBUNIT"/>
    <property type="match status" value="1"/>
</dbReference>
<evidence type="ECO:0000256" key="21">
    <source>
        <dbReference type="SAM" id="MobiDB-lite"/>
    </source>
</evidence>
<dbReference type="Gene3D" id="3.30.342.10">
    <property type="entry name" value="DNA Polymerase, chain B, domain 1"/>
    <property type="match status" value="1"/>
</dbReference>
<dbReference type="GO" id="GO:0070987">
    <property type="term" value="P:error-free translesion synthesis"/>
    <property type="evidence" value="ECO:0007669"/>
    <property type="project" value="EnsemblFungi"/>
</dbReference>
<dbReference type="EC" id="2.7.7.7" evidence="20"/>
<evidence type="ECO:0000259" key="25">
    <source>
        <dbReference type="Pfam" id="PF24055"/>
    </source>
</evidence>
<feature type="non-terminal residue" evidence="26">
    <location>
        <position position="1435"/>
    </location>
</feature>
<dbReference type="RefSeq" id="XP_020047027.1">
    <property type="nucleotide sequence ID" value="XM_020189411.1"/>
</dbReference>
<dbReference type="Proteomes" id="UP000095038">
    <property type="component" value="Unassembled WGS sequence"/>
</dbReference>
<dbReference type="FunCoup" id="A0A1D2VGP7">
    <property type="interactions" value="667"/>
</dbReference>
<dbReference type="GeneID" id="30963047"/>
<evidence type="ECO:0000259" key="24">
    <source>
        <dbReference type="Pfam" id="PF14260"/>
    </source>
</evidence>
<dbReference type="EMBL" id="KV454481">
    <property type="protein sequence ID" value="ODV60720.1"/>
    <property type="molecule type" value="Genomic_DNA"/>
</dbReference>
<evidence type="ECO:0000256" key="10">
    <source>
        <dbReference type="ARBA" id="ARBA00022771"/>
    </source>
</evidence>
<dbReference type="GO" id="GO:0005739">
    <property type="term" value="C:mitochondrion"/>
    <property type="evidence" value="ECO:0007669"/>
    <property type="project" value="EnsemblFungi"/>
</dbReference>
<comment type="subcellular location">
    <subcellularLocation>
        <location evidence="2 20">Nucleus</location>
    </subcellularLocation>
</comment>
<dbReference type="SUPFAM" id="SSF53098">
    <property type="entry name" value="Ribonuclease H-like"/>
    <property type="match status" value="1"/>
</dbReference>
<feature type="domain" description="DNA-directed DNA polymerase family B multifunctional" evidence="22">
    <location>
        <begin position="850"/>
        <end position="1301"/>
    </location>
</feature>
<dbReference type="InterPro" id="IPR006172">
    <property type="entry name" value="DNA-dir_DNA_pol_B"/>
</dbReference>
<keyword evidence="7 20" id="KW-0235">DNA replication</keyword>
<dbReference type="Gene3D" id="1.10.287.690">
    <property type="entry name" value="Helix hairpin bin"/>
    <property type="match status" value="1"/>
</dbReference>
<dbReference type="InParanoid" id="A0A1D2VGP7"/>
<dbReference type="GO" id="GO:0000166">
    <property type="term" value="F:nucleotide binding"/>
    <property type="evidence" value="ECO:0007669"/>
    <property type="project" value="InterPro"/>
</dbReference>
<sequence length="1435" mass="167766">KFNVVPVIRIFGSLKTGHTVLVHIHGVYPYFFLDFKNILVRENVLKKKYSDKENSDKYIDDSKYDFTRNNYFKYNSTKQRKNFKYIADVSVVKSTPFYGYNIGYKLFYKVSLLSPVYHSKLVNIINENTITSPLLKNIKIYESHIPYILQFLTDFNLFGCSWLNIDKNLIFLRNPIFNIKISPSDNEKDKPENQNQNQNNNANEIINQNNSNVLLNIKRIGRTFLEIDIPCQSISNRSKLKKRDLHHDFLEYFQHKYNKDYEANFKEKYLSSTDEIIKDTNYQRKLRNKPSFEPQPSIERALNINDKNFTDWNKNENENELSFENYITNINNFNNVNETLLKHIKTPMEILNKLFPVLPKNKVTLQKINEETKNSSFFDNDDFINFSDDNIYDIPLNNNPIGNFDGKNFTSDNNVDNAKTNNDNNNNKKLPAINQNSSHIDRNTKGISTKSEKLFTNEGFLANSSPMKFPDSDDIMESFEKEYDLPKIEYNDPFYSAKEDILKTSHVYAGKKYILKCSDKDFENQIANFENHSIKRKININNSKIWKYVIKPPSYNEVDVDQIVHDTHIKKSKEFLLFSSQVEPTTQKVKFGFKYQTPKHKIQKKPNQYNHLTVFTIEIHVNARPDFVPDPLVDEITAIFWKFEEETMPFDLGISNTGIFLLDSKRQNLLTSFSRLTTIPIGHYEELEMLIELGNLVQLVDPDILAGFEVHSSSWGYVIERSRAIYQYDLCEALSRVSSNYKNKVGDKWGYTHASAFKITGRHMINIWRHLRSIFDLQKYSIENITYHVLHERIAYYDCHTLTSLFHGLPGEKAIFLNYWLKRIEINLKLLQSSDLISRTAEQARLGGIDFYSVLYRGSQYKVESFMVRMCKAENFMLYSPSKKQVQKQTALDCIPLVMEPDSSYFKSPVVVLDFQSLYPSVMIAYNYCYSTILGKLQGFDAKNGNEIGCINLKLPAGLLELLEDDITISPNGYMFVKPNIRKSLLAKMLEELLESRIMVKETMDLLKDDRGLYKLFYNRQLGLKLVANVTYGYTSATFSGRMPCSAVADSIVQTGREILEKSVEFIENNEKWNAKVVYGDTDSLFVCLMGKSKDEAFEIGREIAESVTKRNPKPIKLKFEKVYFPSVLIAKKRYVGYSYEFKEQVEPKFDAKGIETVRRDGTPAQQKILEKSLRMLFEEPDISKIKKYVQEQFYKIIVGKVSIKDFCFAKEVKIGSYKDVRYMPAGAALIAEKMEEDDRLEPQYKERVPYLIRKGKKGEILRKRAISPEEFINNPNKYELDYDYYIRKNIIPPLERVFNLIGVNVLRWYEDMPKFGNGIIENNKEIEKGGLNKYIKKNNCFICYKNEILKDFICFNCYFDKRNTVVKIIDKIKKVEEKNYKIKTICKNCSLNGKSNYSNDIDRIMCCNQDCSIYYQRKKSELKMEDLNRKERLV</sequence>
<dbReference type="GO" id="GO:0051539">
    <property type="term" value="F:4 iron, 4 sulfur cluster binding"/>
    <property type="evidence" value="ECO:0007669"/>
    <property type="project" value="UniProtKB-KW"/>
</dbReference>
<evidence type="ECO:0000256" key="15">
    <source>
        <dbReference type="ARBA" id="ARBA00023125"/>
    </source>
</evidence>
<feature type="region of interest" description="Disordered" evidence="21">
    <location>
        <begin position="183"/>
        <end position="205"/>
    </location>
</feature>
<dbReference type="GO" id="GO:0006260">
    <property type="term" value="P:DNA replication"/>
    <property type="evidence" value="ECO:0007669"/>
    <property type="project" value="UniProtKB-KW"/>
</dbReference>
<comment type="subunit">
    <text evidence="19">Forms DNA polymerase zeta with REV7.</text>
</comment>
<evidence type="ECO:0000313" key="26">
    <source>
        <dbReference type="EMBL" id="ODV60720.1"/>
    </source>
</evidence>
<protein>
    <recommendedName>
        <fullName evidence="20">DNA polymerase</fullName>
        <ecNumber evidence="20">2.7.7.7</ecNumber>
    </recommendedName>
</protein>
<organism evidence="26 27">
    <name type="scientific">Ascoidea rubescens DSM 1968</name>
    <dbReference type="NCBI Taxonomy" id="1344418"/>
    <lineage>
        <taxon>Eukaryota</taxon>
        <taxon>Fungi</taxon>
        <taxon>Dikarya</taxon>
        <taxon>Ascomycota</taxon>
        <taxon>Saccharomycotina</taxon>
        <taxon>Saccharomycetes</taxon>
        <taxon>Ascoideaceae</taxon>
        <taxon>Ascoidea</taxon>
    </lineage>
</organism>
<keyword evidence="6 20" id="KW-0548">Nucleotidyltransferase</keyword>
<dbReference type="CDD" id="cd05778">
    <property type="entry name" value="DNA_polB_zeta_exo"/>
    <property type="match status" value="1"/>
</dbReference>
<evidence type="ECO:0000256" key="14">
    <source>
        <dbReference type="ARBA" id="ARBA00023014"/>
    </source>
</evidence>
<feature type="compositionally biased region" description="Low complexity" evidence="21">
    <location>
        <begin position="418"/>
        <end position="429"/>
    </location>
</feature>
<dbReference type="Pfam" id="PF24055">
    <property type="entry name" value="POL3_N"/>
    <property type="match status" value="1"/>
</dbReference>
<evidence type="ECO:0000313" key="27">
    <source>
        <dbReference type="Proteomes" id="UP000095038"/>
    </source>
</evidence>
<dbReference type="FunFam" id="1.10.132.60:FF:000007">
    <property type="entry name" value="DNA polymerase"/>
    <property type="match status" value="1"/>
</dbReference>
<dbReference type="SMART" id="SM00486">
    <property type="entry name" value="POLBc"/>
    <property type="match status" value="1"/>
</dbReference>
<dbReference type="OrthoDB" id="2414538at2759"/>
<dbReference type="Gene3D" id="3.90.1600.10">
    <property type="entry name" value="Palm domain of DNA polymerase"/>
    <property type="match status" value="1"/>
</dbReference>